<comment type="subcellular location">
    <subcellularLocation>
        <location evidence="1">Cytoplasm</location>
    </subcellularLocation>
</comment>
<organism evidence="5 6">
    <name type="scientific">Tuber aestivum</name>
    <name type="common">summer truffle</name>
    <dbReference type="NCBI Taxonomy" id="59557"/>
    <lineage>
        <taxon>Eukaryota</taxon>
        <taxon>Fungi</taxon>
        <taxon>Dikarya</taxon>
        <taxon>Ascomycota</taxon>
        <taxon>Pezizomycotina</taxon>
        <taxon>Pezizomycetes</taxon>
        <taxon>Pezizales</taxon>
        <taxon>Tuberaceae</taxon>
        <taxon>Tuber</taxon>
    </lineage>
</organism>
<feature type="non-terminal residue" evidence="5">
    <location>
        <position position="1"/>
    </location>
</feature>
<gene>
    <name evidence="5" type="ORF">GSTUAT00006959001</name>
</gene>
<keyword evidence="4" id="KW-0802">TPR repeat</keyword>
<keyword evidence="2" id="KW-0963">Cytoplasm</keyword>
<sequence length="140" mass="15830">AEAQIYRCIRFREENKGQGSDKSHMRFMLLGQVRAHQGRAKEAEEILRNVLEDLGGLLGPNDSDALECLSYLASVMNDLGKYDESETMNRHALEVRDKALGNDHPDTLTSLNNLAFVLQYQGKYGESETMHRCALEGREK</sequence>
<proteinExistence type="predicted"/>
<dbReference type="SUPFAM" id="SSF48452">
    <property type="entry name" value="TPR-like"/>
    <property type="match status" value="1"/>
</dbReference>
<evidence type="ECO:0000256" key="3">
    <source>
        <dbReference type="ARBA" id="ARBA00022737"/>
    </source>
</evidence>
<reference evidence="5" key="1">
    <citation type="submission" date="2015-10" db="EMBL/GenBank/DDBJ databases">
        <authorList>
            <person name="Regsiter A."/>
            <person name="william w."/>
        </authorList>
    </citation>
    <scope>NUCLEOTIDE SEQUENCE</scope>
    <source>
        <strain evidence="5">Montdore</strain>
    </source>
</reference>
<feature type="non-terminal residue" evidence="5">
    <location>
        <position position="140"/>
    </location>
</feature>
<dbReference type="AlphaFoldDB" id="A0A292PR57"/>
<evidence type="ECO:0000313" key="5">
    <source>
        <dbReference type="EMBL" id="CUS08947.1"/>
    </source>
</evidence>
<keyword evidence="3" id="KW-0677">Repeat</keyword>
<dbReference type="GO" id="GO:0005737">
    <property type="term" value="C:cytoplasm"/>
    <property type="evidence" value="ECO:0007669"/>
    <property type="project" value="UniProtKB-SubCell"/>
</dbReference>
<dbReference type="PANTHER" id="PTHR45783:SF3">
    <property type="entry name" value="KINESIN LIGHT CHAIN"/>
    <property type="match status" value="1"/>
</dbReference>
<dbReference type="InterPro" id="IPR011990">
    <property type="entry name" value="TPR-like_helical_dom_sf"/>
</dbReference>
<dbReference type="GO" id="GO:0005871">
    <property type="term" value="C:kinesin complex"/>
    <property type="evidence" value="ECO:0007669"/>
    <property type="project" value="InterPro"/>
</dbReference>
<evidence type="ECO:0000256" key="2">
    <source>
        <dbReference type="ARBA" id="ARBA00022490"/>
    </source>
</evidence>
<dbReference type="GO" id="GO:0007018">
    <property type="term" value="P:microtubule-based movement"/>
    <property type="evidence" value="ECO:0007669"/>
    <property type="project" value="TreeGrafter"/>
</dbReference>
<dbReference type="Proteomes" id="UP001412239">
    <property type="component" value="Unassembled WGS sequence"/>
</dbReference>
<dbReference type="Pfam" id="PF13424">
    <property type="entry name" value="TPR_12"/>
    <property type="match status" value="1"/>
</dbReference>
<name>A0A292PR57_9PEZI</name>
<evidence type="ECO:0000256" key="1">
    <source>
        <dbReference type="ARBA" id="ARBA00004496"/>
    </source>
</evidence>
<dbReference type="EMBL" id="LN891105">
    <property type="protein sequence ID" value="CUS08947.1"/>
    <property type="molecule type" value="Genomic_DNA"/>
</dbReference>
<accession>A0A292PR57</accession>
<dbReference type="GO" id="GO:0019894">
    <property type="term" value="F:kinesin binding"/>
    <property type="evidence" value="ECO:0007669"/>
    <property type="project" value="TreeGrafter"/>
</dbReference>
<evidence type="ECO:0000256" key="4">
    <source>
        <dbReference type="ARBA" id="ARBA00022803"/>
    </source>
</evidence>
<dbReference type="Gene3D" id="1.25.40.10">
    <property type="entry name" value="Tetratricopeptide repeat domain"/>
    <property type="match status" value="1"/>
</dbReference>
<keyword evidence="6" id="KW-1185">Reference proteome</keyword>
<evidence type="ECO:0008006" key="7">
    <source>
        <dbReference type="Google" id="ProtNLM"/>
    </source>
</evidence>
<dbReference type="PANTHER" id="PTHR45783">
    <property type="entry name" value="KINESIN LIGHT CHAIN"/>
    <property type="match status" value="1"/>
</dbReference>
<dbReference type="InterPro" id="IPR002151">
    <property type="entry name" value="Kinesin_light"/>
</dbReference>
<protein>
    <recommendedName>
        <fullName evidence="7">Kinesin light chain</fullName>
    </recommendedName>
</protein>
<evidence type="ECO:0000313" key="6">
    <source>
        <dbReference type="Proteomes" id="UP001412239"/>
    </source>
</evidence>